<dbReference type="PANTHER" id="PTHR19818">
    <property type="entry name" value="ZINC FINGER PROTEIN ZIC AND GLI"/>
    <property type="match status" value="1"/>
</dbReference>
<comment type="caution">
    <text evidence="8">The sequence shown here is derived from an EMBL/GenBank/DDBJ whole genome shotgun (WGS) entry which is preliminary data.</text>
</comment>
<dbReference type="EMBL" id="JBEFKJ010000011">
    <property type="protein sequence ID" value="KAL2043589.1"/>
    <property type="molecule type" value="Genomic_DNA"/>
</dbReference>
<dbReference type="SUPFAM" id="SSF57667">
    <property type="entry name" value="beta-beta-alpha zinc fingers"/>
    <property type="match status" value="1"/>
</dbReference>
<evidence type="ECO:0000313" key="8">
    <source>
        <dbReference type="EMBL" id="KAL2043589.1"/>
    </source>
</evidence>
<feature type="domain" description="C2H2-type" evidence="7">
    <location>
        <begin position="179"/>
        <end position="209"/>
    </location>
</feature>
<dbReference type="Proteomes" id="UP001590950">
    <property type="component" value="Unassembled WGS sequence"/>
</dbReference>
<keyword evidence="1" id="KW-0479">Metal-binding</keyword>
<evidence type="ECO:0000313" key="9">
    <source>
        <dbReference type="Proteomes" id="UP001590950"/>
    </source>
</evidence>
<dbReference type="Gene3D" id="3.30.160.60">
    <property type="entry name" value="Classic Zinc Finger"/>
    <property type="match status" value="3"/>
</dbReference>
<evidence type="ECO:0000256" key="5">
    <source>
        <dbReference type="PROSITE-ProRule" id="PRU00042"/>
    </source>
</evidence>
<evidence type="ECO:0000259" key="7">
    <source>
        <dbReference type="PROSITE" id="PS50157"/>
    </source>
</evidence>
<feature type="compositionally biased region" description="Low complexity" evidence="6">
    <location>
        <begin position="8"/>
        <end position="22"/>
    </location>
</feature>
<dbReference type="InterPro" id="IPR050329">
    <property type="entry name" value="GLI_C2H2-zinc-finger"/>
</dbReference>
<evidence type="ECO:0000256" key="3">
    <source>
        <dbReference type="ARBA" id="ARBA00022771"/>
    </source>
</evidence>
<dbReference type="SMART" id="SM00355">
    <property type="entry name" value="ZnF_C2H2"/>
    <property type="match status" value="3"/>
</dbReference>
<gene>
    <name evidence="8" type="ORF">N7G274_003896</name>
</gene>
<keyword evidence="9" id="KW-1185">Reference proteome</keyword>
<evidence type="ECO:0000256" key="1">
    <source>
        <dbReference type="ARBA" id="ARBA00022723"/>
    </source>
</evidence>
<protein>
    <recommendedName>
        <fullName evidence="7">C2H2-type domain-containing protein</fullName>
    </recommendedName>
</protein>
<dbReference type="InterPro" id="IPR013087">
    <property type="entry name" value="Znf_C2H2_type"/>
</dbReference>
<keyword evidence="3 5" id="KW-0863">Zinc-finger</keyword>
<evidence type="ECO:0000256" key="2">
    <source>
        <dbReference type="ARBA" id="ARBA00022737"/>
    </source>
</evidence>
<feature type="compositionally biased region" description="Basic and acidic residues" evidence="6">
    <location>
        <begin position="25"/>
        <end position="44"/>
    </location>
</feature>
<feature type="region of interest" description="Disordered" evidence="6">
    <location>
        <begin position="1"/>
        <end position="85"/>
    </location>
</feature>
<dbReference type="PANTHER" id="PTHR19818:SF137">
    <property type="entry name" value="INO80 COMPLEX SUBUNIT 1"/>
    <property type="match status" value="1"/>
</dbReference>
<dbReference type="PROSITE" id="PS00028">
    <property type="entry name" value="ZINC_FINGER_C2H2_1"/>
    <property type="match status" value="1"/>
</dbReference>
<evidence type="ECO:0000256" key="4">
    <source>
        <dbReference type="ARBA" id="ARBA00022833"/>
    </source>
</evidence>
<feature type="region of interest" description="Disordered" evidence="6">
    <location>
        <begin position="204"/>
        <end position="252"/>
    </location>
</feature>
<proteinExistence type="predicted"/>
<dbReference type="Pfam" id="PF00096">
    <property type="entry name" value="zf-C2H2"/>
    <property type="match status" value="1"/>
</dbReference>
<accession>A0ABR4ACM6</accession>
<keyword evidence="2" id="KW-0677">Repeat</keyword>
<name>A0ABR4ACM6_9LECA</name>
<evidence type="ECO:0000256" key="6">
    <source>
        <dbReference type="SAM" id="MobiDB-lite"/>
    </source>
</evidence>
<feature type="compositionally biased region" description="Basic and acidic residues" evidence="6">
    <location>
        <begin position="236"/>
        <end position="245"/>
    </location>
</feature>
<organism evidence="8 9">
    <name type="scientific">Stereocaulon virgatum</name>
    <dbReference type="NCBI Taxonomy" id="373712"/>
    <lineage>
        <taxon>Eukaryota</taxon>
        <taxon>Fungi</taxon>
        <taxon>Dikarya</taxon>
        <taxon>Ascomycota</taxon>
        <taxon>Pezizomycotina</taxon>
        <taxon>Lecanoromycetes</taxon>
        <taxon>OSLEUM clade</taxon>
        <taxon>Lecanoromycetidae</taxon>
        <taxon>Lecanorales</taxon>
        <taxon>Lecanorineae</taxon>
        <taxon>Stereocaulaceae</taxon>
        <taxon>Stereocaulon</taxon>
    </lineage>
</organism>
<dbReference type="PROSITE" id="PS50157">
    <property type="entry name" value="ZINC_FINGER_C2H2_2"/>
    <property type="match status" value="1"/>
</dbReference>
<dbReference type="InterPro" id="IPR036236">
    <property type="entry name" value="Znf_C2H2_sf"/>
</dbReference>
<feature type="compositionally biased region" description="Polar residues" evidence="6">
    <location>
        <begin position="75"/>
        <end position="84"/>
    </location>
</feature>
<reference evidence="8 9" key="1">
    <citation type="submission" date="2024-09" db="EMBL/GenBank/DDBJ databases">
        <title>Rethinking Asexuality: The Enigmatic Case of Functional Sexual Genes in Lepraria (Stereocaulaceae).</title>
        <authorList>
            <person name="Doellman M."/>
            <person name="Sun Y."/>
            <person name="Barcenas-Pena A."/>
            <person name="Lumbsch H.T."/>
            <person name="Grewe F."/>
        </authorList>
    </citation>
    <scope>NUCLEOTIDE SEQUENCE [LARGE SCALE GENOMIC DNA]</scope>
    <source>
        <strain evidence="8 9">Mercado 3170</strain>
    </source>
</reference>
<keyword evidence="4" id="KW-0862">Zinc</keyword>
<sequence length="389" mass="43680">MMSDMAEESALSSQLSSHGSSEFGEDIKEERDQTPETLPHDDTHLMPSVKRRRVGQYSHQSTPAPQIPEDLGDISSDTTGSVPSSPMGDKVLGFPEDDSLLTQPPEQVTICKWRECTVGDLGNMDNLVQHVHDEHIGKNKKRYACEWEGCNKKENTSSAHASGYALKAHMRSHTKEKPFYCHLPECDRSFTRSDALAKHMRTVHETEALRPSDPVPKGYGSIAPKAPRLKLTIKSKPRDDGHSNGDDEVDDDATIYANTDVDVENLPVPPFEYPADIQFSEEEMSMAPDQLFRLLRRRVHWALEDGNELREEVEALEDKRKKEWMAKELILANVMEAELANAHDKGEPAQNVQQLLGDLPQLMLPMSGPTPWYRIPQGPVDEPMPDQPS</sequence>